<accession>A0AC35GYB2</accession>
<reference evidence="2" key="1">
    <citation type="submission" date="2022-11" db="UniProtKB">
        <authorList>
            <consortium name="WormBaseParasite"/>
        </authorList>
    </citation>
    <scope>IDENTIFICATION</scope>
</reference>
<dbReference type="Proteomes" id="UP000887580">
    <property type="component" value="Unplaced"/>
</dbReference>
<organism evidence="1 2">
    <name type="scientific">Panagrolaimus sp. PS1159</name>
    <dbReference type="NCBI Taxonomy" id="55785"/>
    <lineage>
        <taxon>Eukaryota</taxon>
        <taxon>Metazoa</taxon>
        <taxon>Ecdysozoa</taxon>
        <taxon>Nematoda</taxon>
        <taxon>Chromadorea</taxon>
        <taxon>Rhabditida</taxon>
        <taxon>Tylenchina</taxon>
        <taxon>Panagrolaimomorpha</taxon>
        <taxon>Panagrolaimoidea</taxon>
        <taxon>Panagrolaimidae</taxon>
        <taxon>Panagrolaimus</taxon>
    </lineage>
</organism>
<protein>
    <submittedName>
        <fullName evidence="2">THAP-type domain-containing protein</fullName>
    </submittedName>
</protein>
<dbReference type="WBParaSite" id="PS1159_v2.g999.t1">
    <property type="protein sequence ID" value="PS1159_v2.g999.t1"/>
    <property type="gene ID" value="PS1159_v2.g999"/>
</dbReference>
<sequence>MFQCSICGKWTSDKIRIPTTEEKRREFAERFGLNEERSSAFINLPKERYLCSDHFDRDDWLLDGKGLITKIKRTALPKKNFQHLPIKATTTTSTTTTPTTSATTTTPPTTTTTPTTSATTPTPTTATTAVTGNDLPFNGFGSSYNANLFGNGRGGYG</sequence>
<name>A0AC35GYB2_9BILA</name>
<evidence type="ECO:0000313" key="1">
    <source>
        <dbReference type="Proteomes" id="UP000887580"/>
    </source>
</evidence>
<proteinExistence type="predicted"/>
<evidence type="ECO:0000313" key="2">
    <source>
        <dbReference type="WBParaSite" id="PS1159_v2.g999.t1"/>
    </source>
</evidence>